<dbReference type="RefSeq" id="WP_023083340.1">
    <property type="nucleotide sequence ID" value="NZ_BSAS01000106.1"/>
</dbReference>
<reference evidence="1" key="1">
    <citation type="journal article" date="2008" name="Genomics">
        <title>Large-insert genome analysis technology detects structural variation in Pseudomonas aeruginosa clinical strains from cystic fibrosis patients.</title>
        <authorList>
            <person name="Hayden H.S."/>
            <person name="Gillett W."/>
            <person name="Saenphimmachak C."/>
            <person name="Lim R."/>
            <person name="Zhou Y."/>
            <person name="Jacobs M.A."/>
            <person name="Chang J."/>
            <person name="Rohmer L."/>
            <person name="D'Argenio D.A."/>
            <person name="Palmieri A."/>
            <person name="Levy R."/>
            <person name="Haugen E."/>
            <person name="Wong G.K."/>
            <person name="Brittnacher M.J."/>
            <person name="Burns J.L."/>
            <person name="Miller S.I."/>
            <person name="Olson M.V."/>
            <person name="Kaul R."/>
        </authorList>
    </citation>
    <scope>NUCLEOTIDE SEQUENCE</scope>
    <source>
        <strain evidence="1">PACS171b</strain>
    </source>
</reference>
<name>B3G2M3_PSEAI</name>
<protein>
    <submittedName>
        <fullName evidence="1">Uncharacterized protein</fullName>
    </submittedName>
</protein>
<gene>
    <name evidence="1" type="ORF">PACL_0497</name>
</gene>
<dbReference type="InterPro" id="IPR038026">
    <property type="entry name" value="MtlR-like_sf"/>
</dbReference>
<dbReference type="Gene3D" id="1.20.120.330">
    <property type="entry name" value="Nucleotidyltransferases domain 2"/>
    <property type="match status" value="1"/>
</dbReference>
<dbReference type="AlphaFoldDB" id="B3G2M3"/>
<sequence>MYVYKDEATALLRESADSMVATIERHRDKLFDLVNETDWALVIKLHATLEATVTQLVVAYTADELKPVVERLPLSDAQVGKAKMGVDLGVIEPSMYTFIRRFSELRNDLVHDTANMDLDLKAYVDSLDQNQRKRWKKALVWTEGDEGKRAELESAMLTNPRTTLYIMAFTLILILATTAEEPKAKRQIQELAEKTTRQLLCPD</sequence>
<organism evidence="1">
    <name type="scientific">Pseudomonas aeruginosa</name>
    <dbReference type="NCBI Taxonomy" id="287"/>
    <lineage>
        <taxon>Bacteria</taxon>
        <taxon>Pseudomonadati</taxon>
        <taxon>Pseudomonadota</taxon>
        <taxon>Gammaproteobacteria</taxon>
        <taxon>Pseudomonadales</taxon>
        <taxon>Pseudomonadaceae</taxon>
        <taxon>Pseudomonas</taxon>
    </lineage>
</organism>
<dbReference type="EMBL" id="EU595752">
    <property type="protein sequence ID" value="ACD39285.1"/>
    <property type="molecule type" value="Genomic_DNA"/>
</dbReference>
<evidence type="ECO:0000313" key="1">
    <source>
        <dbReference type="EMBL" id="ACD39285.1"/>
    </source>
</evidence>
<dbReference type="SUPFAM" id="SSF158668">
    <property type="entry name" value="MtlR-like"/>
    <property type="match status" value="1"/>
</dbReference>
<accession>B3G2M3</accession>
<proteinExistence type="predicted"/>